<dbReference type="InterPro" id="IPR002410">
    <property type="entry name" value="Peptidase_S33"/>
</dbReference>
<comment type="subcellular location">
    <subcellularLocation>
        <location evidence="2 11">Cytoplasm</location>
    </subcellularLocation>
</comment>
<feature type="active site" description="Proton donor" evidence="12">
    <location>
        <position position="296"/>
    </location>
</feature>
<dbReference type="RefSeq" id="WP_090536958.1">
    <property type="nucleotide sequence ID" value="NZ_FNRQ01000009.1"/>
</dbReference>
<dbReference type="Pfam" id="PF00561">
    <property type="entry name" value="Abhydrolase_1"/>
    <property type="match status" value="1"/>
</dbReference>
<dbReference type="NCBIfam" id="TIGR01249">
    <property type="entry name" value="pro_imino_pep_1"/>
    <property type="match status" value="1"/>
</dbReference>
<sequence length="325" mass="35790">METEERFEDGMLDVGNGHTIYWRSQGNAQAPAIVILHGGPGGAMNPQWADLLDAQQWRIVLFDQRGCGKSTPFGELRNNGLADLVGDIEALREHLGIGQWAVFGGSWGTTLALAYAAAHPSRCLGFLLRGIYLARSEDTDWFLWDVRRVYPDVHARFLDAIEQAAGRRPACAREVLEFSGVPLSRFDAASTTLARAWRDYEATLSRVNHDTQAEESDARTEEESSRAAIAMALLERHYMADELPPPALLPAVPRFAHLPCQIVHGRFDMVCPADQAKALADAWPRANLLIVDAAGHWTFDPGVAAAVREAAKRLRAEMNSAQPVI</sequence>
<evidence type="ECO:0000256" key="5">
    <source>
        <dbReference type="ARBA" id="ARBA00021843"/>
    </source>
</evidence>
<evidence type="ECO:0000256" key="13">
    <source>
        <dbReference type="RuleBase" id="RU003421"/>
    </source>
</evidence>
<evidence type="ECO:0000259" key="14">
    <source>
        <dbReference type="Pfam" id="PF00561"/>
    </source>
</evidence>
<keyword evidence="6 11" id="KW-0031">Aminopeptidase</keyword>
<evidence type="ECO:0000256" key="4">
    <source>
        <dbReference type="ARBA" id="ARBA00012568"/>
    </source>
</evidence>
<evidence type="ECO:0000313" key="15">
    <source>
        <dbReference type="EMBL" id="SEB21287.1"/>
    </source>
</evidence>
<gene>
    <name evidence="15" type="ORF">SAMN05192564_10971</name>
</gene>
<dbReference type="PIRSF" id="PIRSF006431">
    <property type="entry name" value="Pept_S33"/>
    <property type="match status" value="1"/>
</dbReference>
<dbReference type="PANTHER" id="PTHR43722:SF1">
    <property type="entry name" value="PROLINE IMINOPEPTIDASE"/>
    <property type="match status" value="1"/>
</dbReference>
<protein>
    <recommendedName>
        <fullName evidence="5 11">Proline iminopeptidase</fullName>
        <shortName evidence="11">PIP</shortName>
        <ecNumber evidence="4 11">3.4.11.5</ecNumber>
    </recommendedName>
    <alternativeName>
        <fullName evidence="10 11">Prolyl aminopeptidase</fullName>
    </alternativeName>
</protein>
<evidence type="ECO:0000256" key="2">
    <source>
        <dbReference type="ARBA" id="ARBA00004496"/>
    </source>
</evidence>
<name>A0A1H4HHF1_9BURK</name>
<evidence type="ECO:0000256" key="10">
    <source>
        <dbReference type="ARBA" id="ARBA00029605"/>
    </source>
</evidence>
<dbReference type="InterPro" id="IPR005944">
    <property type="entry name" value="Pro_iminopeptidase"/>
</dbReference>
<accession>A0A1H4HHF1</accession>
<feature type="domain" description="AB hydrolase-1" evidence="14">
    <location>
        <begin position="31"/>
        <end position="300"/>
    </location>
</feature>
<evidence type="ECO:0000256" key="1">
    <source>
        <dbReference type="ARBA" id="ARBA00001585"/>
    </source>
</evidence>
<dbReference type="OrthoDB" id="9796770at2"/>
<dbReference type="PRINTS" id="PR00793">
    <property type="entry name" value="PROAMNOPTASE"/>
</dbReference>
<organism evidence="15 16">
    <name type="scientific">Paraburkholderia sartisoli</name>
    <dbReference type="NCBI Taxonomy" id="83784"/>
    <lineage>
        <taxon>Bacteria</taxon>
        <taxon>Pseudomonadati</taxon>
        <taxon>Pseudomonadota</taxon>
        <taxon>Betaproteobacteria</taxon>
        <taxon>Burkholderiales</taxon>
        <taxon>Burkholderiaceae</taxon>
        <taxon>Paraburkholderia</taxon>
    </lineage>
</organism>
<dbReference type="InterPro" id="IPR000073">
    <property type="entry name" value="AB_hydrolase_1"/>
</dbReference>
<evidence type="ECO:0000256" key="11">
    <source>
        <dbReference type="PIRNR" id="PIRNR006431"/>
    </source>
</evidence>
<comment type="similarity">
    <text evidence="3 11 13">Belongs to the peptidase S33 family.</text>
</comment>
<keyword evidence="9 11" id="KW-0378">Hydrolase</keyword>
<proteinExistence type="inferred from homology"/>
<dbReference type="GO" id="GO:0004177">
    <property type="term" value="F:aminopeptidase activity"/>
    <property type="evidence" value="ECO:0007669"/>
    <property type="project" value="UniProtKB-UniRule"/>
</dbReference>
<dbReference type="EMBL" id="FNRQ01000009">
    <property type="protein sequence ID" value="SEB21287.1"/>
    <property type="molecule type" value="Genomic_DNA"/>
</dbReference>
<evidence type="ECO:0000313" key="16">
    <source>
        <dbReference type="Proteomes" id="UP000198638"/>
    </source>
</evidence>
<dbReference type="Gene3D" id="3.40.50.1820">
    <property type="entry name" value="alpha/beta hydrolase"/>
    <property type="match status" value="1"/>
</dbReference>
<dbReference type="STRING" id="83784.SAMN05192564_10971"/>
<feature type="active site" description="Nucleophile" evidence="12">
    <location>
        <position position="106"/>
    </location>
</feature>
<dbReference type="GO" id="GO:0006508">
    <property type="term" value="P:proteolysis"/>
    <property type="evidence" value="ECO:0007669"/>
    <property type="project" value="UniProtKB-KW"/>
</dbReference>
<evidence type="ECO:0000256" key="3">
    <source>
        <dbReference type="ARBA" id="ARBA00010088"/>
    </source>
</evidence>
<dbReference type="InterPro" id="IPR029058">
    <property type="entry name" value="AB_hydrolase_fold"/>
</dbReference>
<keyword evidence="8 11" id="KW-0645">Protease</keyword>
<keyword evidence="7 11" id="KW-0963">Cytoplasm</keyword>
<feature type="active site" evidence="12">
    <location>
        <position position="268"/>
    </location>
</feature>
<evidence type="ECO:0000256" key="12">
    <source>
        <dbReference type="PIRSR" id="PIRSR006431-1"/>
    </source>
</evidence>
<evidence type="ECO:0000256" key="8">
    <source>
        <dbReference type="ARBA" id="ARBA00022670"/>
    </source>
</evidence>
<dbReference type="SUPFAM" id="SSF53474">
    <property type="entry name" value="alpha/beta-Hydrolases"/>
    <property type="match status" value="1"/>
</dbReference>
<evidence type="ECO:0000256" key="7">
    <source>
        <dbReference type="ARBA" id="ARBA00022490"/>
    </source>
</evidence>
<comment type="catalytic activity">
    <reaction evidence="1 11 13">
        <text>Release of N-terminal proline from a peptide.</text>
        <dbReference type="EC" id="3.4.11.5"/>
    </reaction>
</comment>
<dbReference type="AlphaFoldDB" id="A0A1H4HHF1"/>
<reference evidence="16" key="1">
    <citation type="submission" date="2016-10" db="EMBL/GenBank/DDBJ databases">
        <authorList>
            <person name="Varghese N."/>
            <person name="Submissions S."/>
        </authorList>
    </citation>
    <scope>NUCLEOTIDE SEQUENCE [LARGE SCALE GENOMIC DNA]</scope>
    <source>
        <strain evidence="16">LMG 24000</strain>
    </source>
</reference>
<dbReference type="GO" id="GO:0005737">
    <property type="term" value="C:cytoplasm"/>
    <property type="evidence" value="ECO:0007669"/>
    <property type="project" value="UniProtKB-SubCell"/>
</dbReference>
<evidence type="ECO:0000256" key="6">
    <source>
        <dbReference type="ARBA" id="ARBA00022438"/>
    </source>
</evidence>
<dbReference type="PANTHER" id="PTHR43722">
    <property type="entry name" value="PROLINE IMINOPEPTIDASE"/>
    <property type="match status" value="1"/>
</dbReference>
<keyword evidence="16" id="KW-1185">Reference proteome</keyword>
<evidence type="ECO:0000256" key="9">
    <source>
        <dbReference type="ARBA" id="ARBA00022801"/>
    </source>
</evidence>
<dbReference type="EC" id="3.4.11.5" evidence="4 11"/>
<dbReference type="Proteomes" id="UP000198638">
    <property type="component" value="Unassembled WGS sequence"/>
</dbReference>